<dbReference type="PANTHER" id="PTHR31302">
    <property type="entry name" value="TRANSMEMBRANE PROTEIN WITH METALLOPHOSPHOESTERASE DOMAIN-RELATED"/>
    <property type="match status" value="1"/>
</dbReference>
<dbReference type="Pfam" id="PF00149">
    <property type="entry name" value="Metallophos"/>
    <property type="match status" value="1"/>
</dbReference>
<keyword evidence="1" id="KW-0479">Metal-binding</keyword>
<evidence type="ECO:0000313" key="4">
    <source>
        <dbReference type="EMBL" id="QMW21965.1"/>
    </source>
</evidence>
<dbReference type="AlphaFoldDB" id="A0A7G5IF23"/>
<feature type="domain" description="Calcineurin-like phosphoesterase" evidence="3">
    <location>
        <begin position="47"/>
        <end position="208"/>
    </location>
</feature>
<protein>
    <submittedName>
        <fullName evidence="4">Metallophosphoesterase</fullName>
    </submittedName>
</protein>
<dbReference type="EMBL" id="CP059851">
    <property type="protein sequence ID" value="QMW21965.1"/>
    <property type="molecule type" value="Genomic_DNA"/>
</dbReference>
<dbReference type="GO" id="GO:0046872">
    <property type="term" value="F:metal ion binding"/>
    <property type="evidence" value="ECO:0007669"/>
    <property type="project" value="UniProtKB-KW"/>
</dbReference>
<dbReference type="InterPro" id="IPR004843">
    <property type="entry name" value="Calcineurin-like_PHP"/>
</dbReference>
<organism evidence="4 5">
    <name type="scientific">Sandaracinobacteroides saxicola</name>
    <dbReference type="NCBI Taxonomy" id="2759707"/>
    <lineage>
        <taxon>Bacteria</taxon>
        <taxon>Pseudomonadati</taxon>
        <taxon>Pseudomonadota</taxon>
        <taxon>Alphaproteobacteria</taxon>
        <taxon>Sphingomonadales</taxon>
        <taxon>Sphingosinicellaceae</taxon>
        <taxon>Sandaracinobacteroides</taxon>
    </lineage>
</organism>
<evidence type="ECO:0000256" key="2">
    <source>
        <dbReference type="ARBA" id="ARBA00022801"/>
    </source>
</evidence>
<evidence type="ECO:0000259" key="3">
    <source>
        <dbReference type="Pfam" id="PF00149"/>
    </source>
</evidence>
<reference evidence="4 5" key="1">
    <citation type="submission" date="2020-07" db="EMBL/GenBank/DDBJ databases">
        <title>Complete genome sequence for Sandaracinobacter sp. M6.</title>
        <authorList>
            <person name="Tang Y."/>
            <person name="Liu Q."/>
            <person name="Guo Z."/>
            <person name="Lei P."/>
            <person name="Huang B."/>
        </authorList>
    </citation>
    <scope>NUCLEOTIDE SEQUENCE [LARGE SCALE GENOMIC DNA]</scope>
    <source>
        <strain evidence="4 5">M6</strain>
    </source>
</reference>
<keyword evidence="2" id="KW-0378">Hydrolase</keyword>
<dbReference type="KEGG" id="sand:H3309_11310"/>
<keyword evidence="5" id="KW-1185">Reference proteome</keyword>
<proteinExistence type="predicted"/>
<sequence length="282" mass="30731">MRFITRVLALLALGLILLLGKGVWNATRDPVVVRATIPVAGLTRPVTVALLSDTHSGHPDMPRARLERIVAQANALRPDLILLAGDYHGGKTLDWPRTKLETALNPFAALRAPLGVFAVLGNHDEPGWTRWVLRRQGGTPRLLVNETVDLGPLLLGGADSLSRSVMVQRMFPARHGRKPRLLLVHEPDYWRWAPNIAVDLTLSGHTHGGQIVLPLVGTPWEWFTGPMGCRRGLCTADNHRIFITSGVGTSWLPVRFGVPPEIALLTLTPLPDAGEGGDNPPK</sequence>
<dbReference type="InterPro" id="IPR051158">
    <property type="entry name" value="Metallophosphoesterase_sf"/>
</dbReference>
<dbReference type="SUPFAM" id="SSF56300">
    <property type="entry name" value="Metallo-dependent phosphatases"/>
    <property type="match status" value="1"/>
</dbReference>
<evidence type="ECO:0000313" key="5">
    <source>
        <dbReference type="Proteomes" id="UP000515292"/>
    </source>
</evidence>
<dbReference type="PANTHER" id="PTHR31302:SF31">
    <property type="entry name" value="PHOSPHODIESTERASE YAEI"/>
    <property type="match status" value="1"/>
</dbReference>
<evidence type="ECO:0000256" key="1">
    <source>
        <dbReference type="ARBA" id="ARBA00022723"/>
    </source>
</evidence>
<dbReference type="GO" id="GO:0008758">
    <property type="term" value="F:UDP-2,3-diacylglucosamine hydrolase activity"/>
    <property type="evidence" value="ECO:0007669"/>
    <property type="project" value="TreeGrafter"/>
</dbReference>
<dbReference type="Gene3D" id="3.60.21.10">
    <property type="match status" value="1"/>
</dbReference>
<dbReference type="GO" id="GO:0016020">
    <property type="term" value="C:membrane"/>
    <property type="evidence" value="ECO:0007669"/>
    <property type="project" value="GOC"/>
</dbReference>
<name>A0A7G5IF23_9SPHN</name>
<gene>
    <name evidence="4" type="ORF">H3309_11310</name>
</gene>
<dbReference type="GO" id="GO:0009245">
    <property type="term" value="P:lipid A biosynthetic process"/>
    <property type="evidence" value="ECO:0007669"/>
    <property type="project" value="TreeGrafter"/>
</dbReference>
<dbReference type="Proteomes" id="UP000515292">
    <property type="component" value="Chromosome"/>
</dbReference>
<accession>A0A7G5IF23</accession>
<dbReference type="RefSeq" id="WP_182294811.1">
    <property type="nucleotide sequence ID" value="NZ_CP059851.1"/>
</dbReference>
<dbReference type="InterPro" id="IPR029052">
    <property type="entry name" value="Metallo-depent_PP-like"/>
</dbReference>